<dbReference type="InterPro" id="IPR012341">
    <property type="entry name" value="6hp_glycosidase-like_sf"/>
</dbReference>
<feature type="domain" description="Alpha-L-rhamnosidase six-hairpin glycosidase" evidence="3">
    <location>
        <begin position="443"/>
        <end position="547"/>
    </location>
</feature>
<keyword evidence="2" id="KW-0732">Signal</keyword>
<dbReference type="InterPro" id="IPR008928">
    <property type="entry name" value="6-hairpin_glycosidase_sf"/>
</dbReference>
<evidence type="ECO:0000313" key="4">
    <source>
        <dbReference type="EMBL" id="MDI3319207.1"/>
    </source>
</evidence>
<feature type="signal peptide" evidence="2">
    <location>
        <begin position="1"/>
        <end position="18"/>
    </location>
</feature>
<feature type="region of interest" description="Disordered" evidence="1">
    <location>
        <begin position="211"/>
        <end position="232"/>
    </location>
</feature>
<evidence type="ECO:0000313" key="5">
    <source>
        <dbReference type="Proteomes" id="UP001226434"/>
    </source>
</evidence>
<reference evidence="4 5" key="1">
    <citation type="submission" date="2023-05" db="EMBL/GenBank/DDBJ databases">
        <title>Genome sequence of Pinibacter sp. MAH-24.</title>
        <authorList>
            <person name="Huq M.A."/>
        </authorList>
    </citation>
    <scope>NUCLEOTIDE SEQUENCE [LARGE SCALE GENOMIC DNA]</scope>
    <source>
        <strain evidence="4 5">MAH-24</strain>
    </source>
</reference>
<organism evidence="4 5">
    <name type="scientific">Pinibacter soli</name>
    <dbReference type="NCBI Taxonomy" id="3044211"/>
    <lineage>
        <taxon>Bacteria</taxon>
        <taxon>Pseudomonadati</taxon>
        <taxon>Bacteroidota</taxon>
        <taxon>Chitinophagia</taxon>
        <taxon>Chitinophagales</taxon>
        <taxon>Chitinophagaceae</taxon>
        <taxon>Pinibacter</taxon>
    </lineage>
</organism>
<dbReference type="EMBL" id="JASBRG010000003">
    <property type="protein sequence ID" value="MDI3319207.1"/>
    <property type="molecule type" value="Genomic_DNA"/>
</dbReference>
<proteinExistence type="predicted"/>
<dbReference type="Pfam" id="PF17389">
    <property type="entry name" value="Bac_rhamnosid6H"/>
    <property type="match status" value="1"/>
</dbReference>
<dbReference type="Gene3D" id="1.50.10.10">
    <property type="match status" value="1"/>
</dbReference>
<protein>
    <submittedName>
        <fullName evidence="4">DUF4450 domain-containing protein</fullName>
    </submittedName>
</protein>
<dbReference type="InterPro" id="IPR028028">
    <property type="entry name" value="DUF4450"/>
</dbReference>
<gene>
    <name evidence="4" type="ORF">QJ048_05455</name>
</gene>
<dbReference type="RefSeq" id="WP_282333322.1">
    <property type="nucleotide sequence ID" value="NZ_JASBRG010000003.1"/>
</dbReference>
<sequence>MKHLVYGILFLMMQAVNAQQIWHNKMRTIHYRPEGNDFVTENGTHRFNRALYGTNTAFRVEAGDLPEFAMYMPGMGGNLKFGLIKGVSNKWLIATKNIKAIYRPGSMLYEVKDEMLGDAMLYITVLPLGDKEGMIVKVSSSNALKDCKLICVYGGATGKKFSRDGDIGADPESSFYLQPGYCKDNAFSIKKNTFNLLYGSGKVQTEEERYEVQHLPNSKKESDNKKNPQKNITGIFPEEMTLQKGDASQQESPLQLMKKESAEAPLIYGTMSISNAAAYFLLQNSDPGAIPAYNALPKVFTDAEAKRKSVADRIIVNTPDPYINAVGGALSIAADGIWENPSYMHGAVAWRMRLNAWRGPYVADPLGWHDRARMHFSSYALSQVTDPQEAPVIADTALNIARQLEKMGTSMFSSGYISRNPGGDKRPHHYDMNLVFIDELLNHFNYTGDTNYVREMWPTLERHLAWEKRNFDTDDDGLYDAYACIWASDALQYSGGRVTHSSAYNYRANKTAAMLATLIGKNATPYQREADKILKAIQTNLWISDRGWFAEYKDKMGGQLLHPSAGLWTVYHAIDEGVSDAFQSYQLLRYVDNEIPHIPVVANGLDKKYEVLATTNWQPYDWSLNNVVLAENLHTSLAYWQGGRSEAAFRLWKSALIESMYLGISPANFQQLSFYDAMRGELYRDFADPIGMAARSLTEGLFGITPDALHGQTIITPGFPREWNNASIKTPDINFSFTRKGDIDSYTIQQAKATGIRLQAQAFKDDIAYIKVNGKNVSWKVVSDAVGKAVIEIADAKTGKHVVEIKWKGNDLYPISDKASAVSGEGFALNYRIANILAIHDPQHILQSPKIDKGTVSAIINTSSGSKTFFVQLKQGSMQWWKPVDITINEPLVVRDSTDEHKKEISFAVQNFTMNHLVSVTVNDAFTTQIDLQRTATSSSIVVPEKYLVYGSNKIKVTAGKFVVEKTVQNWNVSQDAGKRYDKVDLSAIFNDKVTNIFKNKYESPRPATTTLQLPYQGIGNWCYPMIKPTIDDAGLRSKAGAQNEITVGNNIPLATTSSPEMNNIAFTSQWDNYPKSVRVPLSGKASHIYMLMAGSTNPMQTRLTNGSVVVRYTDGSADTLQLENPTNWLPIEQDYYIDGHAFYASRVRPVRVHLATGLITNDYSNYKSIKGFSNMAIEGGAATVLDLPLDASKELVSLTVTAIANDVVIGLMSATLVR</sequence>
<name>A0ABT6R9I1_9BACT</name>
<accession>A0ABT6R9I1</accession>
<comment type="caution">
    <text evidence="4">The sequence shown here is derived from an EMBL/GenBank/DDBJ whole genome shotgun (WGS) entry which is preliminary data.</text>
</comment>
<feature type="compositionally biased region" description="Basic and acidic residues" evidence="1">
    <location>
        <begin position="211"/>
        <end position="226"/>
    </location>
</feature>
<feature type="chain" id="PRO_5046665272" evidence="2">
    <location>
        <begin position="19"/>
        <end position="1219"/>
    </location>
</feature>
<evidence type="ECO:0000256" key="2">
    <source>
        <dbReference type="SAM" id="SignalP"/>
    </source>
</evidence>
<keyword evidence="5" id="KW-1185">Reference proteome</keyword>
<dbReference type="Pfam" id="PF14614">
    <property type="entry name" value="DUF4450"/>
    <property type="match status" value="1"/>
</dbReference>
<evidence type="ECO:0000259" key="3">
    <source>
        <dbReference type="Pfam" id="PF17389"/>
    </source>
</evidence>
<dbReference type="InterPro" id="IPR035396">
    <property type="entry name" value="Bac_rhamnosid6H"/>
</dbReference>
<dbReference type="SUPFAM" id="SSF48208">
    <property type="entry name" value="Six-hairpin glycosidases"/>
    <property type="match status" value="1"/>
</dbReference>
<evidence type="ECO:0000256" key="1">
    <source>
        <dbReference type="SAM" id="MobiDB-lite"/>
    </source>
</evidence>
<dbReference type="Proteomes" id="UP001226434">
    <property type="component" value="Unassembled WGS sequence"/>
</dbReference>
<dbReference type="CDD" id="cd11747">
    <property type="entry name" value="GH94N_like_1"/>
    <property type="match status" value="1"/>
</dbReference>